<sequence length="301" mass="32454">MSEQRSINSVLVVGAGAMGSQIAMVCALSGYDVVLNDISGEALDRAVTSLRSRMQRKIDKGTATSAEIDEAFARLRTTDVLDEDSCAVDLVIEAAIEKLDIKRELFSELERLAPAGAILASNSSSFVPSAIATELRERGRFCNIHFFNPALVMRCVEVIRGPETSDDTITTAVNFVRSIGKEPVQLDKEISGFVANRILDAVRTEAVSLYEGGYASFEDIDLACRTALGYPMGPFELMDLTGIDIGYYSRSQRFADSGDPADAPARSVAALVDRGDLGRKTGKGWYVYDESGVKSGPNPDA</sequence>
<dbReference type="FunFam" id="3.40.50.720:FF:000009">
    <property type="entry name" value="Fatty oxidation complex, alpha subunit"/>
    <property type="match status" value="1"/>
</dbReference>
<dbReference type="PIRSF" id="PIRSF000105">
    <property type="entry name" value="HCDH"/>
    <property type="match status" value="1"/>
</dbReference>
<feature type="binding site" evidence="5">
    <location>
        <position position="37"/>
    </location>
    <ligand>
        <name>NAD(+)</name>
        <dbReference type="ChEBI" id="CHEBI:57540"/>
    </ligand>
</feature>
<reference evidence="8" key="1">
    <citation type="journal article" date="2021" name="PeerJ">
        <title>Extensive microbial diversity within the chicken gut microbiome revealed by metagenomics and culture.</title>
        <authorList>
            <person name="Gilroy R."/>
            <person name="Ravi A."/>
            <person name="Getino M."/>
            <person name="Pursley I."/>
            <person name="Horton D.L."/>
            <person name="Alikhan N.F."/>
            <person name="Baker D."/>
            <person name="Gharbi K."/>
            <person name="Hall N."/>
            <person name="Watson M."/>
            <person name="Adriaenssens E.M."/>
            <person name="Foster-Nyarko E."/>
            <person name="Jarju S."/>
            <person name="Secka A."/>
            <person name="Antonio M."/>
            <person name="Oren A."/>
            <person name="Chaudhuri R.R."/>
            <person name="La Ragione R."/>
            <person name="Hildebrand F."/>
            <person name="Pallen M.J."/>
        </authorList>
    </citation>
    <scope>NUCLEOTIDE SEQUENCE</scope>
    <source>
        <strain evidence="8">ChiGjej1B1-18357</strain>
    </source>
</reference>
<dbReference type="InterPro" id="IPR036291">
    <property type="entry name" value="NAD(P)-bd_dom_sf"/>
</dbReference>
<protein>
    <submittedName>
        <fullName evidence="8">3-hydroxyacyl-CoA dehydrogenase family protein</fullName>
    </submittedName>
</protein>
<dbReference type="InterPro" id="IPR006176">
    <property type="entry name" value="3-OHacyl-CoA_DH_NAD-bd"/>
</dbReference>
<evidence type="ECO:0000313" key="9">
    <source>
        <dbReference type="Proteomes" id="UP000776650"/>
    </source>
</evidence>
<dbReference type="InterPro" id="IPR013328">
    <property type="entry name" value="6PGD_dom2"/>
</dbReference>
<dbReference type="Gene3D" id="1.10.1040.10">
    <property type="entry name" value="N-(1-d-carboxylethyl)-l-norvaline Dehydrogenase, domain 2"/>
    <property type="match status" value="1"/>
</dbReference>
<evidence type="ECO:0000259" key="7">
    <source>
        <dbReference type="Pfam" id="PF02737"/>
    </source>
</evidence>
<dbReference type="PANTHER" id="PTHR48075">
    <property type="entry name" value="3-HYDROXYACYL-COA DEHYDROGENASE FAMILY PROTEIN"/>
    <property type="match status" value="1"/>
</dbReference>
<dbReference type="Pfam" id="PF00725">
    <property type="entry name" value="3HCDH"/>
    <property type="match status" value="1"/>
</dbReference>
<evidence type="ECO:0000256" key="4">
    <source>
        <dbReference type="PIRSR" id="PIRSR000105-1"/>
    </source>
</evidence>
<organism evidence="8 9">
    <name type="scientific">Dietzia timorensis</name>
    <dbReference type="NCBI Taxonomy" id="499555"/>
    <lineage>
        <taxon>Bacteria</taxon>
        <taxon>Bacillati</taxon>
        <taxon>Actinomycetota</taxon>
        <taxon>Actinomycetes</taxon>
        <taxon>Mycobacteriales</taxon>
        <taxon>Dietziaceae</taxon>
        <taxon>Dietzia</taxon>
    </lineage>
</organism>
<dbReference type="InterPro" id="IPR006108">
    <property type="entry name" value="3HC_DH_C"/>
</dbReference>
<keyword evidence="3" id="KW-0560">Oxidoreductase</keyword>
<feature type="domain" description="3-hydroxyacyl-CoA dehydrogenase NAD binding" evidence="7">
    <location>
        <begin position="10"/>
        <end position="189"/>
    </location>
</feature>
<dbReference type="InterPro" id="IPR022694">
    <property type="entry name" value="3-OHacyl-CoA_DH"/>
</dbReference>
<dbReference type="Gene3D" id="3.40.50.720">
    <property type="entry name" value="NAD(P)-binding Rossmann-like Domain"/>
    <property type="match status" value="1"/>
</dbReference>
<dbReference type="GO" id="GO:0070403">
    <property type="term" value="F:NAD+ binding"/>
    <property type="evidence" value="ECO:0007669"/>
    <property type="project" value="InterPro"/>
</dbReference>
<dbReference type="PANTHER" id="PTHR48075:SF5">
    <property type="entry name" value="3-HYDROXYBUTYRYL-COA DEHYDROGENASE"/>
    <property type="match status" value="1"/>
</dbReference>
<dbReference type="Proteomes" id="UP000776650">
    <property type="component" value="Unassembled WGS sequence"/>
</dbReference>
<feature type="binding site" evidence="5">
    <location>
        <position position="102"/>
    </location>
    <ligand>
        <name>NAD(+)</name>
        <dbReference type="ChEBI" id="CHEBI:57540"/>
    </ligand>
</feature>
<dbReference type="GO" id="GO:0008691">
    <property type="term" value="F:3-hydroxybutyryl-CoA dehydrogenase activity"/>
    <property type="evidence" value="ECO:0007669"/>
    <property type="project" value="TreeGrafter"/>
</dbReference>
<evidence type="ECO:0000256" key="3">
    <source>
        <dbReference type="ARBA" id="ARBA00023002"/>
    </source>
</evidence>
<feature type="site" description="Important for catalytic activity" evidence="4">
    <location>
        <position position="145"/>
    </location>
</feature>
<dbReference type="SUPFAM" id="SSF48179">
    <property type="entry name" value="6-phosphogluconate dehydrogenase C-terminal domain-like"/>
    <property type="match status" value="1"/>
</dbReference>
<feature type="binding site" evidence="5">
    <location>
        <begin position="14"/>
        <end position="19"/>
    </location>
    <ligand>
        <name>NAD(+)</name>
        <dbReference type="ChEBI" id="CHEBI:57540"/>
    </ligand>
</feature>
<name>A0A921F367_9ACTN</name>
<feature type="binding site" evidence="5">
    <location>
        <position position="124"/>
    </location>
    <ligand>
        <name>NAD(+)</name>
        <dbReference type="ChEBI" id="CHEBI:57540"/>
    </ligand>
</feature>
<dbReference type="InterPro" id="IPR008927">
    <property type="entry name" value="6-PGluconate_DH-like_C_sf"/>
</dbReference>
<feature type="domain" description="3-hydroxyacyl-CoA dehydrogenase C-terminal" evidence="6">
    <location>
        <begin position="192"/>
        <end position="288"/>
    </location>
</feature>
<dbReference type="GO" id="GO:0006635">
    <property type="term" value="P:fatty acid beta-oxidation"/>
    <property type="evidence" value="ECO:0007669"/>
    <property type="project" value="TreeGrafter"/>
</dbReference>
<dbReference type="AlphaFoldDB" id="A0A921F367"/>
<comment type="similarity">
    <text evidence="2">Belongs to the 3-hydroxyacyl-CoA dehydrogenase family.</text>
</comment>
<proteinExistence type="inferred from homology"/>
<dbReference type="SUPFAM" id="SSF51735">
    <property type="entry name" value="NAD(P)-binding Rossmann-fold domains"/>
    <property type="match status" value="1"/>
</dbReference>
<comment type="caution">
    <text evidence="8">The sequence shown here is derived from an EMBL/GenBank/DDBJ whole genome shotgun (WGS) entry which is preliminary data.</text>
</comment>
<evidence type="ECO:0000256" key="2">
    <source>
        <dbReference type="ARBA" id="ARBA00009463"/>
    </source>
</evidence>
<dbReference type="EMBL" id="DYXM01000060">
    <property type="protein sequence ID" value="HJE89998.1"/>
    <property type="molecule type" value="Genomic_DNA"/>
</dbReference>
<accession>A0A921F367</accession>
<evidence type="ECO:0000256" key="1">
    <source>
        <dbReference type="ARBA" id="ARBA00005086"/>
    </source>
</evidence>
<evidence type="ECO:0000259" key="6">
    <source>
        <dbReference type="Pfam" id="PF00725"/>
    </source>
</evidence>
<gene>
    <name evidence="8" type="ORF">K8V11_03180</name>
</gene>
<feature type="binding site" evidence="5">
    <location>
        <position position="148"/>
    </location>
    <ligand>
        <name>NAD(+)</name>
        <dbReference type="ChEBI" id="CHEBI:57540"/>
    </ligand>
</feature>
<comment type="pathway">
    <text evidence="1">Lipid metabolism; butanoate metabolism.</text>
</comment>
<evidence type="ECO:0000256" key="5">
    <source>
        <dbReference type="PIRSR" id="PIRSR000105-2"/>
    </source>
</evidence>
<feature type="binding site" evidence="5">
    <location>
        <position position="280"/>
    </location>
    <ligand>
        <name>NAD(+)</name>
        <dbReference type="ChEBI" id="CHEBI:57540"/>
    </ligand>
</feature>
<feature type="binding site" evidence="5">
    <location>
        <position position="97"/>
    </location>
    <ligand>
        <name>NAD(+)</name>
        <dbReference type="ChEBI" id="CHEBI:57540"/>
    </ligand>
</feature>
<dbReference type="Pfam" id="PF02737">
    <property type="entry name" value="3HCDH_N"/>
    <property type="match status" value="1"/>
</dbReference>
<evidence type="ECO:0000313" key="8">
    <source>
        <dbReference type="EMBL" id="HJE89998.1"/>
    </source>
</evidence>
<reference evidence="8" key="2">
    <citation type="submission" date="2021-09" db="EMBL/GenBank/DDBJ databases">
        <authorList>
            <person name="Gilroy R."/>
        </authorList>
    </citation>
    <scope>NUCLEOTIDE SEQUENCE</scope>
    <source>
        <strain evidence="8">ChiGjej1B1-18357</strain>
    </source>
</reference>
<dbReference type="RefSeq" id="WP_303910765.1">
    <property type="nucleotide sequence ID" value="NZ_DYXM01000060.1"/>
</dbReference>
<keyword evidence="5" id="KW-0520">NAD</keyword>